<dbReference type="PRINTS" id="PR00081">
    <property type="entry name" value="GDHRDH"/>
</dbReference>
<protein>
    <submittedName>
        <fullName evidence="3">SDR family NAD(P)-dependent oxidoreductase</fullName>
    </submittedName>
</protein>
<keyword evidence="2" id="KW-0560">Oxidoreductase</keyword>
<reference evidence="3 4" key="1">
    <citation type="submission" date="2019-01" db="EMBL/GenBank/DDBJ databases">
        <title>Draft genome sequence of Lactobacillus paraplantarum OSY-TC318, a Producer of the novel lantibiotic Paraplantaracin TC318.</title>
        <authorList>
            <person name="Hussein W.E."/>
            <person name="Huang E."/>
            <person name="Yousef A.E."/>
        </authorList>
    </citation>
    <scope>NUCLEOTIDE SEQUENCE [LARGE SCALE GENOMIC DNA]</scope>
    <source>
        <strain evidence="3 4">OSY-TC318</strain>
    </source>
</reference>
<comment type="caution">
    <text evidence="3">The sequence shown here is derived from an EMBL/GenBank/DDBJ whole genome shotgun (WGS) entry which is preliminary data.</text>
</comment>
<comment type="similarity">
    <text evidence="1">Belongs to the short-chain dehydrogenases/reductases (SDR) family.</text>
</comment>
<dbReference type="EMBL" id="SEHH01000109">
    <property type="protein sequence ID" value="TBX38666.1"/>
    <property type="molecule type" value="Genomic_DNA"/>
</dbReference>
<dbReference type="Pfam" id="PF00106">
    <property type="entry name" value="adh_short"/>
    <property type="match status" value="1"/>
</dbReference>
<dbReference type="SUPFAM" id="SSF51735">
    <property type="entry name" value="NAD(P)-binding Rossmann-fold domains"/>
    <property type="match status" value="1"/>
</dbReference>
<dbReference type="InterPro" id="IPR002347">
    <property type="entry name" value="SDR_fam"/>
</dbReference>
<evidence type="ECO:0000313" key="3">
    <source>
        <dbReference type="EMBL" id="TBX38666.1"/>
    </source>
</evidence>
<proteinExistence type="inferred from homology"/>
<accession>A0A4Q9XZ63</accession>
<name>A0A4Q9XZ63_9LACO</name>
<dbReference type="GO" id="GO:0016491">
    <property type="term" value="F:oxidoreductase activity"/>
    <property type="evidence" value="ECO:0007669"/>
    <property type="project" value="UniProtKB-KW"/>
</dbReference>
<dbReference type="AlphaFoldDB" id="A0A4Q9XZ63"/>
<organism evidence="3 4">
    <name type="scientific">Lactiplantibacillus paraplantarum</name>
    <dbReference type="NCBI Taxonomy" id="60520"/>
    <lineage>
        <taxon>Bacteria</taxon>
        <taxon>Bacillati</taxon>
        <taxon>Bacillota</taxon>
        <taxon>Bacilli</taxon>
        <taxon>Lactobacillales</taxon>
        <taxon>Lactobacillaceae</taxon>
        <taxon>Lactiplantibacillus</taxon>
    </lineage>
</organism>
<dbReference type="PANTHER" id="PTHR24320:SF274">
    <property type="entry name" value="CHAIN DEHYDROGENASE, PUTATIVE (AFU_ORTHOLOGUE AFUA_4G00440)-RELATED"/>
    <property type="match status" value="1"/>
</dbReference>
<evidence type="ECO:0000256" key="2">
    <source>
        <dbReference type="ARBA" id="ARBA00023002"/>
    </source>
</evidence>
<dbReference type="Proteomes" id="UP000292648">
    <property type="component" value="Unassembled WGS sequence"/>
</dbReference>
<dbReference type="InterPro" id="IPR036291">
    <property type="entry name" value="NAD(P)-bd_dom_sf"/>
</dbReference>
<dbReference type="PANTHER" id="PTHR24320">
    <property type="entry name" value="RETINOL DEHYDROGENASE"/>
    <property type="match status" value="1"/>
</dbReference>
<evidence type="ECO:0000313" key="4">
    <source>
        <dbReference type="Proteomes" id="UP000292648"/>
    </source>
</evidence>
<dbReference type="Gene3D" id="3.40.50.720">
    <property type="entry name" value="NAD(P)-binding Rossmann-like Domain"/>
    <property type="match status" value="1"/>
</dbReference>
<gene>
    <name evidence="3" type="ORF">EUZ87_13255</name>
</gene>
<sequence length="239" mass="26296">MTKILITGSTDGLGYLTAKCLLDGNNEVVLHARNPKRAQDVLKEFPQVNEVVIGDLASLSEVKALATQINQLGPFDAIIYNAGIYSTNTELTFRVNDLAPYLLTSLVERPKRIVYVSSGMHQGANLDIDNLDQTTNYSSSKFQILLLAKAVARYWSNVTVTSVDPGWVPTKMGGKSATDDLKLGYTSQVWLATTTDTTISGNYYYHKRLAPYDTRTDDSKLQDAYVAALSKITGIKMTK</sequence>
<evidence type="ECO:0000256" key="1">
    <source>
        <dbReference type="ARBA" id="ARBA00006484"/>
    </source>
</evidence>